<dbReference type="InterPro" id="IPR010401">
    <property type="entry name" value="AGL/Gdb1"/>
</dbReference>
<evidence type="ECO:0000313" key="4">
    <source>
        <dbReference type="Proteomes" id="UP001056201"/>
    </source>
</evidence>
<dbReference type="EMBL" id="CP097635">
    <property type="protein sequence ID" value="URI07133.1"/>
    <property type="molecule type" value="Genomic_DNA"/>
</dbReference>
<evidence type="ECO:0000259" key="2">
    <source>
        <dbReference type="Pfam" id="PF12439"/>
    </source>
</evidence>
<dbReference type="Pfam" id="PF12439">
    <property type="entry name" value="GDE_N"/>
    <property type="match status" value="1"/>
</dbReference>
<evidence type="ECO:0000259" key="1">
    <source>
        <dbReference type="Pfam" id="PF06202"/>
    </source>
</evidence>
<reference evidence="3" key="1">
    <citation type="submission" date="2022-05" db="EMBL/GenBank/DDBJ databases">
        <title>An RpoN-dependent PEP-CTERM gene is involved in floc formation of an Aquincola tertiaricarbonis strain.</title>
        <authorList>
            <person name="Qiu D."/>
            <person name="Xia M."/>
        </authorList>
    </citation>
    <scope>NUCLEOTIDE SEQUENCE</scope>
    <source>
        <strain evidence="3">RN12</strain>
    </source>
</reference>
<dbReference type="SUPFAM" id="SSF48208">
    <property type="entry name" value="Six-hairpin glycosidases"/>
    <property type="match status" value="1"/>
</dbReference>
<dbReference type="InterPro" id="IPR032790">
    <property type="entry name" value="GDE_C"/>
</dbReference>
<feature type="domain" description="Glycogen debranching enzyme C-terminal" evidence="1">
    <location>
        <begin position="304"/>
        <end position="665"/>
    </location>
</feature>
<dbReference type="InterPro" id="IPR012341">
    <property type="entry name" value="6hp_glycosidase-like_sf"/>
</dbReference>
<gene>
    <name evidence="3" type="ORF">MW290_00470</name>
</gene>
<organism evidence="3 4">
    <name type="scientific">Aquincola tertiaricarbonis</name>
    <dbReference type="NCBI Taxonomy" id="391953"/>
    <lineage>
        <taxon>Bacteria</taxon>
        <taxon>Pseudomonadati</taxon>
        <taxon>Pseudomonadota</taxon>
        <taxon>Betaproteobacteria</taxon>
        <taxon>Burkholderiales</taxon>
        <taxon>Sphaerotilaceae</taxon>
        <taxon>Aquincola</taxon>
    </lineage>
</organism>
<protein>
    <submittedName>
        <fullName evidence="3">Amylo-alpha-1,6-glucosidase</fullName>
    </submittedName>
</protein>
<proteinExistence type="predicted"/>
<feature type="domain" description="Glycogen debranching enzyme bacterial and archaeal type N-terminal" evidence="2">
    <location>
        <begin position="33"/>
        <end position="238"/>
    </location>
</feature>
<sequence>MMPRNLPTLMLPVANPQAALCQSRPPDASPGAEWLITNGLGGYACGAVQGPATRRYHGWFVPNLDRPRGRHVLLPRLDDSVVADDGAWVLDAHLAGFRLEGSLPVWRYELPGRVIERSVVMPHGHQAVAVRWRLLQGAACRLLLRPYVAARRQDDPLPCEDVPRYQADDGEAGSLRLTLHEGLVMQLATEPAGLPFQHDGLLDPARHLALEQARGYDHAEHQHSPGHWTAPLATGRDVALRATLAGDAPLGPVDSLFEAELDRQALLLMTAGLAERGDAAQATEDEDIEARLVLAADAFIVRPVVRAPGESADDAHRRSVIAGYPWFTDWGRDTMIALEGLTLASGRHAEARAILHTFAGYLRDGLLPNLFPEGGREGLYHTVDATLWFFHALDRYTIRSGDDSLVPALYPALREVVRHHVHGTRFGIGVDAGDGLLRAAAEGYQLTWMDAKLDDWVVTPRRGKPVEIQALWFNALRLMADWSQQHDLPDDGFDAMADRVGDSFNRRFWSAERGHLLDVVDGPEGDDATLRPNQVFSLSLSYPVLQRPLWAPVLATLRRELLTPCGLRTLGPREAAYQPRYEGDLRARDAAYHQGTVWPWLLGHFIDAWLREHANPAEARAMLAALPGHLRQAGIGQVSEVFDGDAPQRPEGCFAQAWSVAELLRAWQATRAVA</sequence>
<accession>A0ABY4S154</accession>
<dbReference type="InterPro" id="IPR008928">
    <property type="entry name" value="6-hairpin_glycosidase_sf"/>
</dbReference>
<dbReference type="PANTHER" id="PTHR10569">
    <property type="entry name" value="GLYCOGEN DEBRANCHING ENZYME"/>
    <property type="match status" value="1"/>
</dbReference>
<dbReference type="Proteomes" id="UP001056201">
    <property type="component" value="Chromosome 1"/>
</dbReference>
<dbReference type="PANTHER" id="PTHR10569:SF2">
    <property type="entry name" value="GLYCOGEN DEBRANCHING ENZYME"/>
    <property type="match status" value="1"/>
</dbReference>
<dbReference type="Gene3D" id="1.50.10.10">
    <property type="match status" value="1"/>
</dbReference>
<keyword evidence="4" id="KW-1185">Reference proteome</keyword>
<dbReference type="Pfam" id="PF06202">
    <property type="entry name" value="GDE_C"/>
    <property type="match status" value="1"/>
</dbReference>
<dbReference type="RefSeq" id="WP_250195398.1">
    <property type="nucleotide sequence ID" value="NZ_CP097635.1"/>
</dbReference>
<evidence type="ECO:0000313" key="3">
    <source>
        <dbReference type="EMBL" id="URI07133.1"/>
    </source>
</evidence>
<dbReference type="InterPro" id="IPR024742">
    <property type="entry name" value="Glycogen_debranch_N"/>
</dbReference>
<name>A0ABY4S154_AQUTE</name>